<dbReference type="Pfam" id="PF13489">
    <property type="entry name" value="Methyltransf_23"/>
    <property type="match status" value="1"/>
</dbReference>
<dbReference type="EMBL" id="JAASRM010000001">
    <property type="protein sequence ID" value="NIK86906.1"/>
    <property type="molecule type" value="Genomic_DNA"/>
</dbReference>
<gene>
    <name evidence="1" type="ORF">FHS83_000224</name>
</gene>
<proteinExistence type="predicted"/>
<keyword evidence="1" id="KW-0808">Transferase</keyword>
<accession>A0A846MU82</accession>
<keyword evidence="2" id="KW-1185">Reference proteome</keyword>
<keyword evidence="1" id="KW-0489">Methyltransferase</keyword>
<evidence type="ECO:0000313" key="2">
    <source>
        <dbReference type="Proteomes" id="UP000570514"/>
    </source>
</evidence>
<dbReference type="InterPro" id="IPR029063">
    <property type="entry name" value="SAM-dependent_MTases_sf"/>
</dbReference>
<sequence>MTNSHSMVCRVCGNKDVQALPLGAYAPFFRLRVNIRNDKYLLYSRAPLLGGPEISVFSKVLKRLGKIFGSAKDDRPWTFRTLLEYCDACQSVLPAHEWPFEDLRGLYHDYRSATYNRDRISVEPSYAAIVKDVGNHPSEIVNRNSSVEAFLRKNVDYLAGTSMLDFGGSDGRFLPPIIYERYSSLHIFDPSEAPLHPSIDRTLVSKVSSVKDNAYDFVACMHVLEHVGNPRAFLADAFTSLRTGGLMYVEIPVDLTDEWLHAFEARLIDNPLLLHEHLNMFGMKSVPVLAKSLGAEMIDAASDVVDFGWAKARIGRFLVRKLN</sequence>
<organism evidence="1 2">
    <name type="scientific">Rhizomicrobium palustre</name>
    <dbReference type="NCBI Taxonomy" id="189966"/>
    <lineage>
        <taxon>Bacteria</taxon>
        <taxon>Pseudomonadati</taxon>
        <taxon>Pseudomonadota</taxon>
        <taxon>Alphaproteobacteria</taxon>
        <taxon>Micropepsales</taxon>
        <taxon>Micropepsaceae</taxon>
        <taxon>Rhizomicrobium</taxon>
    </lineage>
</organism>
<dbReference type="SUPFAM" id="SSF53335">
    <property type="entry name" value="S-adenosyl-L-methionine-dependent methyltransferases"/>
    <property type="match status" value="1"/>
</dbReference>
<name>A0A846MU82_9PROT</name>
<protein>
    <submittedName>
        <fullName evidence="1">SAM-dependent methyltransferase</fullName>
    </submittedName>
</protein>
<evidence type="ECO:0000313" key="1">
    <source>
        <dbReference type="EMBL" id="NIK86906.1"/>
    </source>
</evidence>
<dbReference type="GO" id="GO:0008168">
    <property type="term" value="F:methyltransferase activity"/>
    <property type="evidence" value="ECO:0007669"/>
    <property type="project" value="UniProtKB-KW"/>
</dbReference>
<dbReference type="Gene3D" id="3.40.50.150">
    <property type="entry name" value="Vaccinia Virus protein VP39"/>
    <property type="match status" value="1"/>
</dbReference>
<dbReference type="Proteomes" id="UP000570514">
    <property type="component" value="Unassembled WGS sequence"/>
</dbReference>
<dbReference type="GO" id="GO:0032259">
    <property type="term" value="P:methylation"/>
    <property type="evidence" value="ECO:0007669"/>
    <property type="project" value="UniProtKB-KW"/>
</dbReference>
<comment type="caution">
    <text evidence="1">The sequence shown here is derived from an EMBL/GenBank/DDBJ whole genome shotgun (WGS) entry which is preliminary data.</text>
</comment>
<dbReference type="AlphaFoldDB" id="A0A846MU82"/>
<dbReference type="RefSeq" id="WP_167080023.1">
    <property type="nucleotide sequence ID" value="NZ_BAAADC010000001.1"/>
</dbReference>
<reference evidence="1 2" key="1">
    <citation type="submission" date="2020-03" db="EMBL/GenBank/DDBJ databases">
        <title>Genomic Encyclopedia of Type Strains, Phase IV (KMG-IV): sequencing the most valuable type-strain genomes for metagenomic binning, comparative biology and taxonomic classification.</title>
        <authorList>
            <person name="Goeker M."/>
        </authorList>
    </citation>
    <scope>NUCLEOTIDE SEQUENCE [LARGE SCALE GENOMIC DNA]</scope>
    <source>
        <strain evidence="1 2">DSM 19867</strain>
    </source>
</reference>